<dbReference type="EMBL" id="CAMAPE010000002">
    <property type="protein sequence ID" value="CAH9054947.1"/>
    <property type="molecule type" value="Genomic_DNA"/>
</dbReference>
<keyword evidence="1" id="KW-0479">Metal-binding</keyword>
<protein>
    <recommendedName>
        <fullName evidence="2">CCHC-type domain-containing protein</fullName>
    </recommendedName>
</protein>
<dbReference type="AlphaFoldDB" id="A0A9P0YHA2"/>
<evidence type="ECO:0000313" key="4">
    <source>
        <dbReference type="Proteomes" id="UP001152484"/>
    </source>
</evidence>
<comment type="caution">
    <text evidence="3">The sequence shown here is derived from an EMBL/GenBank/DDBJ whole genome shotgun (WGS) entry which is preliminary data.</text>
</comment>
<gene>
    <name evidence="3" type="ORF">CEURO_LOCUS736</name>
</gene>
<feature type="domain" description="CCHC-type" evidence="2">
    <location>
        <begin position="103"/>
        <end position="118"/>
    </location>
</feature>
<evidence type="ECO:0000313" key="3">
    <source>
        <dbReference type="EMBL" id="CAH9054947.1"/>
    </source>
</evidence>
<dbReference type="Gene3D" id="4.10.60.10">
    <property type="entry name" value="Zinc finger, CCHC-type"/>
    <property type="match status" value="1"/>
</dbReference>
<keyword evidence="1" id="KW-0862">Zinc</keyword>
<dbReference type="PROSITE" id="PS50158">
    <property type="entry name" value="ZF_CCHC"/>
    <property type="match status" value="1"/>
</dbReference>
<dbReference type="OrthoDB" id="1298798at2759"/>
<dbReference type="SMART" id="SM00343">
    <property type="entry name" value="ZnF_C2HC"/>
    <property type="match status" value="1"/>
</dbReference>
<dbReference type="Proteomes" id="UP001152484">
    <property type="component" value="Unassembled WGS sequence"/>
</dbReference>
<dbReference type="GO" id="GO:0003676">
    <property type="term" value="F:nucleic acid binding"/>
    <property type="evidence" value="ECO:0007669"/>
    <property type="project" value="InterPro"/>
</dbReference>
<name>A0A9P0YHA2_CUSEU</name>
<dbReference type="InterPro" id="IPR001878">
    <property type="entry name" value="Znf_CCHC"/>
</dbReference>
<sequence length="204" mass="23257">MKLPEKFKVMSVIEKFPKSWEDFGMTLKHKMKKITWKSLMHSINVEEEHKKAGYVASVEFQPKAHVLTGGKQSQNSTNKQPSSFKPIKAKLKIIKKPKAIRPCWNCGQMRHLAKLCPNKKAKAQSVGSHVNMVTGVTSSDGDDGEHKCCKCARNWKSRNKISFRENYVLAWGHHVPEIRRNIVSGSILVREGYELSFKLNKVVI</sequence>
<keyword evidence="4" id="KW-1185">Reference proteome</keyword>
<keyword evidence="1" id="KW-0863">Zinc-finger</keyword>
<evidence type="ECO:0000256" key="1">
    <source>
        <dbReference type="PROSITE-ProRule" id="PRU00047"/>
    </source>
</evidence>
<proteinExistence type="predicted"/>
<accession>A0A9P0YHA2</accession>
<reference evidence="3" key="1">
    <citation type="submission" date="2022-07" db="EMBL/GenBank/DDBJ databases">
        <authorList>
            <person name="Macas J."/>
            <person name="Novak P."/>
            <person name="Neumann P."/>
        </authorList>
    </citation>
    <scope>NUCLEOTIDE SEQUENCE</scope>
</reference>
<organism evidence="3 4">
    <name type="scientific">Cuscuta europaea</name>
    <name type="common">European dodder</name>
    <dbReference type="NCBI Taxonomy" id="41803"/>
    <lineage>
        <taxon>Eukaryota</taxon>
        <taxon>Viridiplantae</taxon>
        <taxon>Streptophyta</taxon>
        <taxon>Embryophyta</taxon>
        <taxon>Tracheophyta</taxon>
        <taxon>Spermatophyta</taxon>
        <taxon>Magnoliopsida</taxon>
        <taxon>eudicotyledons</taxon>
        <taxon>Gunneridae</taxon>
        <taxon>Pentapetalae</taxon>
        <taxon>asterids</taxon>
        <taxon>lamiids</taxon>
        <taxon>Solanales</taxon>
        <taxon>Convolvulaceae</taxon>
        <taxon>Cuscuteae</taxon>
        <taxon>Cuscuta</taxon>
        <taxon>Cuscuta subgen. Cuscuta</taxon>
    </lineage>
</organism>
<evidence type="ECO:0000259" key="2">
    <source>
        <dbReference type="PROSITE" id="PS50158"/>
    </source>
</evidence>
<dbReference type="GO" id="GO:0008270">
    <property type="term" value="F:zinc ion binding"/>
    <property type="evidence" value="ECO:0007669"/>
    <property type="project" value="UniProtKB-KW"/>
</dbReference>